<evidence type="ECO:0000313" key="4">
    <source>
        <dbReference type="EMBL" id="SVC23830.1"/>
    </source>
</evidence>
<dbReference type="PROSITE" id="PS51176">
    <property type="entry name" value="PDH_ADH"/>
    <property type="match status" value="1"/>
</dbReference>
<evidence type="ECO:0000259" key="3">
    <source>
        <dbReference type="PROSITE" id="PS51176"/>
    </source>
</evidence>
<dbReference type="Pfam" id="PF20463">
    <property type="entry name" value="PDH_C"/>
    <property type="match status" value="1"/>
</dbReference>
<dbReference type="InterPro" id="IPR046825">
    <property type="entry name" value="PDH_C"/>
</dbReference>
<dbReference type="Gene3D" id="3.40.50.720">
    <property type="entry name" value="NAD(P)-binding Rossmann-like Domain"/>
    <property type="match status" value="1"/>
</dbReference>
<keyword evidence="2" id="KW-0175">Coiled coil</keyword>
<reference evidence="4" key="1">
    <citation type="submission" date="2018-05" db="EMBL/GenBank/DDBJ databases">
        <authorList>
            <person name="Lanie J.A."/>
            <person name="Ng W.-L."/>
            <person name="Kazmierczak K.M."/>
            <person name="Andrzejewski T.M."/>
            <person name="Davidsen T.M."/>
            <person name="Wayne K.J."/>
            <person name="Tettelin H."/>
            <person name="Glass J.I."/>
            <person name="Rusch D."/>
            <person name="Podicherti R."/>
            <person name="Tsui H.-C.T."/>
            <person name="Winkler M.E."/>
        </authorList>
    </citation>
    <scope>NUCLEOTIDE SEQUENCE</scope>
</reference>
<dbReference type="Gene3D" id="1.10.3660.10">
    <property type="entry name" value="6-phosphogluconate dehydrogenase C-terminal like domain"/>
    <property type="match status" value="1"/>
</dbReference>
<dbReference type="PANTHER" id="PTHR21363:SF0">
    <property type="entry name" value="PREPHENATE DEHYDROGENASE [NADP(+)]"/>
    <property type="match status" value="1"/>
</dbReference>
<feature type="non-terminal residue" evidence="4">
    <location>
        <position position="1"/>
    </location>
</feature>
<dbReference type="SUPFAM" id="SSF48179">
    <property type="entry name" value="6-phosphogluconate dehydrogenase C-terminal domain-like"/>
    <property type="match status" value="1"/>
</dbReference>
<dbReference type="SUPFAM" id="SSF51735">
    <property type="entry name" value="NAD(P)-binding Rossmann-fold domains"/>
    <property type="match status" value="1"/>
</dbReference>
<name>A0A382KH39_9ZZZZ</name>
<dbReference type="PANTHER" id="PTHR21363">
    <property type="entry name" value="PREPHENATE DEHYDROGENASE"/>
    <property type="match status" value="1"/>
</dbReference>
<dbReference type="Pfam" id="PF02153">
    <property type="entry name" value="PDH_N"/>
    <property type="match status" value="1"/>
</dbReference>
<dbReference type="EMBL" id="UINC01080677">
    <property type="protein sequence ID" value="SVC23830.1"/>
    <property type="molecule type" value="Genomic_DNA"/>
</dbReference>
<dbReference type="InterPro" id="IPR003099">
    <property type="entry name" value="Prephen_DH"/>
</dbReference>
<feature type="domain" description="Prephenate/arogenate dehydrogenase" evidence="3">
    <location>
        <begin position="1"/>
        <end position="202"/>
    </location>
</feature>
<dbReference type="InterPro" id="IPR050812">
    <property type="entry name" value="Preph/Arog_dehydrog"/>
</dbReference>
<protein>
    <recommendedName>
        <fullName evidence="3">Prephenate/arogenate dehydrogenase domain-containing protein</fullName>
    </recommendedName>
</protein>
<accession>A0A382KH39</accession>
<dbReference type="GO" id="GO:0004665">
    <property type="term" value="F:prephenate dehydrogenase (NADP+) activity"/>
    <property type="evidence" value="ECO:0007669"/>
    <property type="project" value="InterPro"/>
</dbReference>
<organism evidence="4">
    <name type="scientific">marine metagenome</name>
    <dbReference type="NCBI Taxonomy" id="408172"/>
    <lineage>
        <taxon>unclassified sequences</taxon>
        <taxon>metagenomes</taxon>
        <taxon>ecological metagenomes</taxon>
    </lineage>
</organism>
<sequence>LRALSSLFNSNITITDTSSAKSALEEILLEFKYPNNIVLSHPVAGSHLSGQENSLKGLFKNKEVILSYSQSVLSKHIEKVRNLWKSMNARISNLESNVHDYVFAHSSHLPHVVSYALLMTLKNLDQTDISKFSGGGLGEFLRLASSSSEMWADIFTLNKENIISAIDALEENLDILKFKINKDNQEIEALLLDLKNFKEENY</sequence>
<dbReference type="GO" id="GO:0008977">
    <property type="term" value="F:prephenate dehydrogenase (NAD+) activity"/>
    <property type="evidence" value="ECO:0007669"/>
    <property type="project" value="InterPro"/>
</dbReference>
<feature type="coiled-coil region" evidence="2">
    <location>
        <begin position="159"/>
        <end position="200"/>
    </location>
</feature>
<dbReference type="AlphaFoldDB" id="A0A382KH39"/>
<dbReference type="InterPro" id="IPR008927">
    <property type="entry name" value="6-PGluconate_DH-like_C_sf"/>
</dbReference>
<dbReference type="InterPro" id="IPR036291">
    <property type="entry name" value="NAD(P)-bd_dom_sf"/>
</dbReference>
<gene>
    <name evidence="4" type="ORF">METZ01_LOCUS276684</name>
</gene>
<keyword evidence="1" id="KW-0560">Oxidoreductase</keyword>
<proteinExistence type="predicted"/>
<evidence type="ECO:0000256" key="2">
    <source>
        <dbReference type="SAM" id="Coils"/>
    </source>
</evidence>
<evidence type="ECO:0000256" key="1">
    <source>
        <dbReference type="ARBA" id="ARBA00023002"/>
    </source>
</evidence>
<dbReference type="InterPro" id="IPR046826">
    <property type="entry name" value="PDH_N"/>
</dbReference>
<dbReference type="GO" id="GO:0070403">
    <property type="term" value="F:NAD+ binding"/>
    <property type="evidence" value="ECO:0007669"/>
    <property type="project" value="InterPro"/>
</dbReference>
<dbReference type="GO" id="GO:0006571">
    <property type="term" value="P:tyrosine biosynthetic process"/>
    <property type="evidence" value="ECO:0007669"/>
    <property type="project" value="InterPro"/>
</dbReference>